<name>A0A4Y7J0S2_PAPSO</name>
<accession>A0A4Y7J0S2</accession>
<keyword evidence="3" id="KW-1185">Reference proteome</keyword>
<evidence type="ECO:0000313" key="2">
    <source>
        <dbReference type="EMBL" id="RZC53622.1"/>
    </source>
</evidence>
<dbReference type="Proteomes" id="UP000316621">
    <property type="component" value="Chromosome 3"/>
</dbReference>
<proteinExistence type="predicted"/>
<evidence type="ECO:0000256" key="1">
    <source>
        <dbReference type="SAM" id="Phobius"/>
    </source>
</evidence>
<sequence>MSFSSSVYLQFTALSEFVSSHKPPWATPNTLGLVFYAINLILSLCMPFVISPNKYQAMDERDELEAEVSEIKWNDRDGWSRKLIEKKKQKIAALEKKIVRLQNWYSVANFLSMFLFLALSILYSVQVLATDC</sequence>
<gene>
    <name evidence="2" type="ORF">C5167_012471</name>
</gene>
<feature type="transmembrane region" description="Helical" evidence="1">
    <location>
        <begin position="104"/>
        <end position="125"/>
    </location>
</feature>
<keyword evidence="1" id="KW-1133">Transmembrane helix</keyword>
<keyword evidence="1" id="KW-0812">Transmembrane</keyword>
<reference evidence="2 3" key="1">
    <citation type="journal article" date="2018" name="Science">
        <title>The opium poppy genome and morphinan production.</title>
        <authorList>
            <person name="Guo L."/>
            <person name="Winzer T."/>
            <person name="Yang X."/>
            <person name="Li Y."/>
            <person name="Ning Z."/>
            <person name="He Z."/>
            <person name="Teodor R."/>
            <person name="Lu Y."/>
            <person name="Bowser T.A."/>
            <person name="Graham I.A."/>
            <person name="Ye K."/>
        </authorList>
    </citation>
    <scope>NUCLEOTIDE SEQUENCE [LARGE SCALE GENOMIC DNA]</scope>
    <source>
        <strain evidence="3">cv. HN1</strain>
        <tissue evidence="2">Leaves</tissue>
    </source>
</reference>
<dbReference type="Gramene" id="RZC53622">
    <property type="protein sequence ID" value="RZC53622"/>
    <property type="gene ID" value="C5167_012471"/>
</dbReference>
<dbReference type="AlphaFoldDB" id="A0A4Y7J0S2"/>
<dbReference type="EMBL" id="CM010717">
    <property type="protein sequence ID" value="RZC53622.1"/>
    <property type="molecule type" value="Genomic_DNA"/>
</dbReference>
<keyword evidence="1" id="KW-0472">Membrane</keyword>
<evidence type="ECO:0000313" key="3">
    <source>
        <dbReference type="Proteomes" id="UP000316621"/>
    </source>
</evidence>
<protein>
    <submittedName>
        <fullName evidence="2">Uncharacterized protein</fullName>
    </submittedName>
</protein>
<organism evidence="2 3">
    <name type="scientific">Papaver somniferum</name>
    <name type="common">Opium poppy</name>
    <dbReference type="NCBI Taxonomy" id="3469"/>
    <lineage>
        <taxon>Eukaryota</taxon>
        <taxon>Viridiplantae</taxon>
        <taxon>Streptophyta</taxon>
        <taxon>Embryophyta</taxon>
        <taxon>Tracheophyta</taxon>
        <taxon>Spermatophyta</taxon>
        <taxon>Magnoliopsida</taxon>
        <taxon>Ranunculales</taxon>
        <taxon>Papaveraceae</taxon>
        <taxon>Papaveroideae</taxon>
        <taxon>Papaver</taxon>
    </lineage>
</organism>
<feature type="transmembrane region" description="Helical" evidence="1">
    <location>
        <begin position="30"/>
        <end position="50"/>
    </location>
</feature>